<dbReference type="AlphaFoldDB" id="A0AAP0QLQ2"/>
<dbReference type="Pfam" id="PF13202">
    <property type="entry name" value="EF-hand_5"/>
    <property type="match status" value="1"/>
</dbReference>
<dbReference type="Pfam" id="PF00036">
    <property type="entry name" value="EF-hand_1"/>
    <property type="match status" value="1"/>
</dbReference>
<keyword evidence="7" id="KW-0496">Mitochondrion</keyword>
<dbReference type="SMART" id="SM00054">
    <property type="entry name" value="EFh"/>
    <property type="match status" value="3"/>
</dbReference>
<dbReference type="CDD" id="cd00051">
    <property type="entry name" value="EFh"/>
    <property type="match status" value="1"/>
</dbReference>
<reference evidence="11 12" key="1">
    <citation type="submission" date="2024-05" db="EMBL/GenBank/DDBJ databases">
        <title>Haplotype-resolved chromosome-level genome assembly of Huyou (Citrus changshanensis).</title>
        <authorList>
            <person name="Miao C."/>
            <person name="Chen W."/>
            <person name="Wu Y."/>
            <person name="Wang L."/>
            <person name="Zhao S."/>
            <person name="Grierson D."/>
            <person name="Xu C."/>
            <person name="Chen K."/>
        </authorList>
    </citation>
    <scope>NUCLEOTIDE SEQUENCE [LARGE SCALE GENOMIC DNA]</scope>
    <source>
        <strain evidence="11">01-14</strain>
        <tissue evidence="11">Leaf</tissue>
    </source>
</reference>
<comment type="subcellular location">
    <subcellularLocation>
        <location evidence="1">Mitochondrion inner membrane</location>
    </subcellularLocation>
    <subcellularLocation>
        <location evidence="2">Mitochondrion intermembrane space</location>
    </subcellularLocation>
</comment>
<keyword evidence="12" id="KW-1185">Reference proteome</keyword>
<feature type="domain" description="EF-hand" evidence="10">
    <location>
        <begin position="250"/>
        <end position="285"/>
    </location>
</feature>
<keyword evidence="9" id="KW-0175">Coiled coil</keyword>
<dbReference type="GO" id="GO:0005509">
    <property type="term" value="F:calcium ion binding"/>
    <property type="evidence" value="ECO:0007669"/>
    <property type="project" value="InterPro"/>
</dbReference>
<sequence>MTIHLRRSSPSINQLAQIQRLHSRQLSAPPESPSASLPLLSKASNANTDHLKDCIFDSLARWFSGIVVGSSLGLLYWSSNSDSISTKSSLFPVSFLSFADWSMSTLTNDTTDDDDDDDRQSSSSSLFRKLSLPDYSSNFLFGEAYRRKIFFNYEKRIRLRSPPEKVFEYFASLRSPEGELLMRPADLMRAIIPVFPPSESHLVRDGYLRGERRPGELRCAPSEFFMLFDMNNDGLISFKEYIFFVTLLSIPESSFSVAFKMFDIDNNGEISKEEFKQVMALMRSHNRQGAFHRDGLRTGLNVKGPVENGGLVEYFFGEDGRTRLQHEKFVQFIRNLYEEMLRLEFAHYDYKQRGTISAEDFALSMVASADMGQLNKLLNQVDQLKNERHLCDLRITFEEFKNFAELRRKLQPFCLALFSYGKVNGLLTRDDFQRAAYRVCGILLTDKVIDIIFQVFDSNRDGNLSLEEFVRVLHKRERDIAQPVETGILGFLNCCWNFTNNSSIGKFLC</sequence>
<dbReference type="PROSITE" id="PS50222">
    <property type="entry name" value="EF_HAND_2"/>
    <property type="match status" value="2"/>
</dbReference>
<evidence type="ECO:0000259" key="10">
    <source>
        <dbReference type="PROSITE" id="PS50222"/>
    </source>
</evidence>
<evidence type="ECO:0000256" key="6">
    <source>
        <dbReference type="ARBA" id="ARBA00022946"/>
    </source>
</evidence>
<dbReference type="EMBL" id="JBCGBO010000004">
    <property type="protein sequence ID" value="KAK9207864.1"/>
    <property type="molecule type" value="Genomic_DNA"/>
</dbReference>
<dbReference type="PANTHER" id="PTHR12294">
    <property type="entry name" value="EF HAND DOMAIN FAMILY A1,A2-RELATED"/>
    <property type="match status" value="1"/>
</dbReference>
<proteinExistence type="predicted"/>
<evidence type="ECO:0000256" key="1">
    <source>
        <dbReference type="ARBA" id="ARBA00004273"/>
    </source>
</evidence>
<dbReference type="InterPro" id="IPR039800">
    <property type="entry name" value="MICU1/2/3"/>
</dbReference>
<dbReference type="GO" id="GO:0005758">
    <property type="term" value="C:mitochondrial intermembrane space"/>
    <property type="evidence" value="ECO:0007669"/>
    <property type="project" value="UniProtKB-SubCell"/>
</dbReference>
<feature type="domain" description="EF-hand" evidence="10">
    <location>
        <begin position="444"/>
        <end position="479"/>
    </location>
</feature>
<dbReference type="InterPro" id="IPR011992">
    <property type="entry name" value="EF-hand-dom_pair"/>
</dbReference>
<evidence type="ECO:0000313" key="12">
    <source>
        <dbReference type="Proteomes" id="UP001428341"/>
    </source>
</evidence>
<dbReference type="GO" id="GO:1990246">
    <property type="term" value="C:uniplex complex"/>
    <property type="evidence" value="ECO:0007669"/>
    <property type="project" value="TreeGrafter"/>
</dbReference>
<dbReference type="InterPro" id="IPR002048">
    <property type="entry name" value="EF_hand_dom"/>
</dbReference>
<dbReference type="SUPFAM" id="SSF47473">
    <property type="entry name" value="EF-hand"/>
    <property type="match status" value="2"/>
</dbReference>
<evidence type="ECO:0000313" key="11">
    <source>
        <dbReference type="EMBL" id="KAK9207864.1"/>
    </source>
</evidence>
<name>A0AAP0QLQ2_9ROSI</name>
<gene>
    <name evidence="11" type="ORF">WN944_000212</name>
</gene>
<dbReference type="GO" id="GO:0051560">
    <property type="term" value="P:mitochondrial calcium ion homeostasis"/>
    <property type="evidence" value="ECO:0007669"/>
    <property type="project" value="TreeGrafter"/>
</dbReference>
<dbReference type="CDD" id="cd15900">
    <property type="entry name" value="EFh_MICU"/>
    <property type="match status" value="1"/>
</dbReference>
<keyword evidence="6" id="KW-0809">Transit peptide</keyword>
<evidence type="ECO:0000256" key="7">
    <source>
        <dbReference type="ARBA" id="ARBA00023128"/>
    </source>
</evidence>
<dbReference type="Pfam" id="PF13833">
    <property type="entry name" value="EF-hand_8"/>
    <property type="match status" value="1"/>
</dbReference>
<dbReference type="GO" id="GO:0036444">
    <property type="term" value="P:calcium import into the mitochondrion"/>
    <property type="evidence" value="ECO:0007669"/>
    <property type="project" value="TreeGrafter"/>
</dbReference>
<keyword evidence="3" id="KW-0677">Repeat</keyword>
<keyword evidence="5" id="KW-0106">Calcium</keyword>
<dbReference type="Gene3D" id="1.10.238.10">
    <property type="entry name" value="EF-hand"/>
    <property type="match status" value="3"/>
</dbReference>
<keyword evidence="8" id="KW-0472">Membrane</keyword>
<dbReference type="PROSITE" id="PS00018">
    <property type="entry name" value="EF_HAND_1"/>
    <property type="match status" value="2"/>
</dbReference>
<evidence type="ECO:0000256" key="3">
    <source>
        <dbReference type="ARBA" id="ARBA00022737"/>
    </source>
</evidence>
<evidence type="ECO:0000256" key="8">
    <source>
        <dbReference type="ARBA" id="ARBA00023136"/>
    </source>
</evidence>
<dbReference type="Proteomes" id="UP001428341">
    <property type="component" value="Unassembled WGS sequence"/>
</dbReference>
<accession>A0AAP0QLQ2</accession>
<dbReference type="InterPro" id="IPR018247">
    <property type="entry name" value="EF_Hand_1_Ca_BS"/>
</dbReference>
<dbReference type="PANTHER" id="PTHR12294:SF23">
    <property type="entry name" value="CALCIUM UPTAKE PROTEIN, MITOCHONDRIAL"/>
    <property type="match status" value="1"/>
</dbReference>
<feature type="coiled-coil region" evidence="9">
    <location>
        <begin position="367"/>
        <end position="394"/>
    </location>
</feature>
<evidence type="ECO:0000256" key="9">
    <source>
        <dbReference type="SAM" id="Coils"/>
    </source>
</evidence>
<evidence type="ECO:0000256" key="5">
    <source>
        <dbReference type="ARBA" id="ARBA00022837"/>
    </source>
</evidence>
<protein>
    <recommendedName>
        <fullName evidence="10">EF-hand domain-containing protein</fullName>
    </recommendedName>
</protein>
<organism evidence="11 12">
    <name type="scientific">Citrus x changshan-huyou</name>
    <dbReference type="NCBI Taxonomy" id="2935761"/>
    <lineage>
        <taxon>Eukaryota</taxon>
        <taxon>Viridiplantae</taxon>
        <taxon>Streptophyta</taxon>
        <taxon>Embryophyta</taxon>
        <taxon>Tracheophyta</taxon>
        <taxon>Spermatophyta</taxon>
        <taxon>Magnoliopsida</taxon>
        <taxon>eudicotyledons</taxon>
        <taxon>Gunneridae</taxon>
        <taxon>Pentapetalae</taxon>
        <taxon>rosids</taxon>
        <taxon>malvids</taxon>
        <taxon>Sapindales</taxon>
        <taxon>Rutaceae</taxon>
        <taxon>Aurantioideae</taxon>
        <taxon>Citrus</taxon>
    </lineage>
</organism>
<keyword evidence="4" id="KW-0999">Mitochondrion inner membrane</keyword>
<evidence type="ECO:0000256" key="4">
    <source>
        <dbReference type="ARBA" id="ARBA00022792"/>
    </source>
</evidence>
<comment type="caution">
    <text evidence="11">The sequence shown here is derived from an EMBL/GenBank/DDBJ whole genome shotgun (WGS) entry which is preliminary data.</text>
</comment>
<evidence type="ECO:0000256" key="2">
    <source>
        <dbReference type="ARBA" id="ARBA00004569"/>
    </source>
</evidence>